<proteinExistence type="inferred from homology"/>
<evidence type="ECO:0000256" key="5">
    <source>
        <dbReference type="ARBA" id="ARBA00022827"/>
    </source>
</evidence>
<accession>A0A644YJV7</accession>
<dbReference type="PROSITE" id="PS51257">
    <property type="entry name" value="PROKAR_LIPOPROTEIN"/>
    <property type="match status" value="1"/>
</dbReference>
<keyword evidence="5" id="KW-0274">FAD</keyword>
<dbReference type="EMBL" id="VSSQ01005291">
    <property type="protein sequence ID" value="MPM28577.1"/>
    <property type="molecule type" value="Genomic_DNA"/>
</dbReference>
<comment type="cofactor">
    <cofactor evidence="2">
        <name>FAD</name>
        <dbReference type="ChEBI" id="CHEBI:57692"/>
    </cofactor>
</comment>
<dbReference type="SUPFAM" id="SSF56425">
    <property type="entry name" value="Succinate dehydrogenase/fumarate reductase flavoprotein, catalytic domain"/>
    <property type="match status" value="1"/>
</dbReference>
<dbReference type="Pfam" id="PF00890">
    <property type="entry name" value="FAD_binding_2"/>
    <property type="match status" value="1"/>
</dbReference>
<gene>
    <name evidence="8" type="primary">urdA_12</name>
    <name evidence="8" type="ORF">SDC9_75103</name>
</gene>
<comment type="cofactor">
    <cofactor evidence="1">
        <name>FMN</name>
        <dbReference type="ChEBI" id="CHEBI:58210"/>
    </cofactor>
</comment>
<dbReference type="InterPro" id="IPR010960">
    <property type="entry name" value="Flavocytochrome_c"/>
</dbReference>
<evidence type="ECO:0000256" key="1">
    <source>
        <dbReference type="ARBA" id="ARBA00001917"/>
    </source>
</evidence>
<reference evidence="8" key="1">
    <citation type="submission" date="2019-08" db="EMBL/GenBank/DDBJ databases">
        <authorList>
            <person name="Kucharzyk K."/>
            <person name="Murdoch R.W."/>
            <person name="Higgins S."/>
            <person name="Loffler F."/>
        </authorList>
    </citation>
    <scope>NUCLEOTIDE SEQUENCE</scope>
</reference>
<evidence type="ECO:0000256" key="2">
    <source>
        <dbReference type="ARBA" id="ARBA00001974"/>
    </source>
</evidence>
<dbReference type="InterPro" id="IPR027477">
    <property type="entry name" value="Succ_DH/fumarate_Rdtase_cat_sf"/>
</dbReference>
<dbReference type="Gene3D" id="3.90.700.10">
    <property type="entry name" value="Succinate dehydrogenase/fumarate reductase flavoprotein, catalytic domain"/>
    <property type="match status" value="1"/>
</dbReference>
<dbReference type="GO" id="GO:0016020">
    <property type="term" value="C:membrane"/>
    <property type="evidence" value="ECO:0007669"/>
    <property type="project" value="InterPro"/>
</dbReference>
<dbReference type="InterPro" id="IPR003953">
    <property type="entry name" value="FAD-dep_OxRdtase_2_FAD-bd"/>
</dbReference>
<dbReference type="PANTHER" id="PTHR43400">
    <property type="entry name" value="FUMARATE REDUCTASE"/>
    <property type="match status" value="1"/>
</dbReference>
<feature type="domain" description="FMN-binding" evidence="7">
    <location>
        <begin position="58"/>
        <end position="132"/>
    </location>
</feature>
<evidence type="ECO:0000313" key="8">
    <source>
        <dbReference type="EMBL" id="MPM28577.1"/>
    </source>
</evidence>
<dbReference type="Gene3D" id="3.50.50.60">
    <property type="entry name" value="FAD/NAD(P)-binding domain"/>
    <property type="match status" value="1"/>
</dbReference>
<dbReference type="InterPro" id="IPR050315">
    <property type="entry name" value="FAD-oxidoreductase_2"/>
</dbReference>
<evidence type="ECO:0000256" key="4">
    <source>
        <dbReference type="ARBA" id="ARBA00022630"/>
    </source>
</evidence>
<dbReference type="NCBIfam" id="TIGR01813">
    <property type="entry name" value="flavo_cyto_c"/>
    <property type="match status" value="1"/>
</dbReference>
<dbReference type="PANTHER" id="PTHR43400:SF7">
    <property type="entry name" value="FAD-DEPENDENT OXIDOREDUCTASE 2 FAD BINDING DOMAIN-CONTAINING PROTEIN"/>
    <property type="match status" value="1"/>
</dbReference>
<evidence type="ECO:0000256" key="6">
    <source>
        <dbReference type="ARBA" id="ARBA00023002"/>
    </source>
</evidence>
<dbReference type="AlphaFoldDB" id="A0A644YJV7"/>
<evidence type="ECO:0000259" key="7">
    <source>
        <dbReference type="SMART" id="SM00900"/>
    </source>
</evidence>
<name>A0A644YJV7_9ZZZZ</name>
<dbReference type="SMART" id="SM00900">
    <property type="entry name" value="FMN_bind"/>
    <property type="match status" value="1"/>
</dbReference>
<dbReference type="EC" id="1.3.99.33" evidence="8"/>
<organism evidence="8">
    <name type="scientific">bioreactor metagenome</name>
    <dbReference type="NCBI Taxonomy" id="1076179"/>
    <lineage>
        <taxon>unclassified sequences</taxon>
        <taxon>metagenomes</taxon>
        <taxon>ecological metagenomes</taxon>
    </lineage>
</organism>
<comment type="similarity">
    <text evidence="3">Belongs to the FAD-dependent oxidoreductase 2 family. FRD/SDH subfamily.</text>
</comment>
<keyword evidence="4" id="KW-0285">Flavoprotein</keyword>
<dbReference type="GO" id="GO:0016491">
    <property type="term" value="F:oxidoreductase activity"/>
    <property type="evidence" value="ECO:0007669"/>
    <property type="project" value="UniProtKB-KW"/>
</dbReference>
<dbReference type="InterPro" id="IPR036188">
    <property type="entry name" value="FAD/NAD-bd_sf"/>
</dbReference>
<comment type="caution">
    <text evidence="8">The sequence shown here is derived from an EMBL/GenBank/DDBJ whole genome shotgun (WGS) entry which is preliminary data.</text>
</comment>
<sequence length="645" mass="68378">MKTTRKLLALLLGISLLLGMFGCAAKPAETETPVVTPTVGTGSTVPMKAGTYSETVTGMSDGLVVETTVGETLIEKVEVISSNETAGISDPALSQIPAKIVEMQSIKVDTVSGATRTSEGIITAVSAALEEAGAKLEDFSIDSGVQTAAAVAWPVMGSFEVPTTWDESYDVVVVGSGFAGMAAAYSAKTAGANTVLIEKQAMTGGNSATNGGQYAAYTSKIAAQLQTELGLEPDTAAKHIEDTMKGGDYMSNLDLVENMVYGAPFFFDLLLDNGLEVRNVLARPGGHYGYRTYVTVNQVGSDITNVQHKMVVDAGVPIELETKMVEIYRTRDEANRVVGIKVQLADGTTKNIEAKKGLILATGGFSANVEMRQTQVPYLTADIPTTNKPAATGEGIVLAEAIGANTTQMSNIQRYPFADARTGVLDKYAVWPFTGPSYGIVYVDYQGNRYVSEGERRDVCANAAANSGFISTYAIFTEELAKWAKPEEIAEGVASGRVLKADTLEELAEKINAYDIKGQYPQIDGATLKATIEKHNSYIDSGVDPDFNKVMAKTMVKMEAGPYYAVSQYPSVHHTMGGLVINRNTEVVDIFGNVIPGLYAAGEVTGGVHGTNRLGSNADADCCANGYIAGYMVVTGKLPDFIPQD</sequence>
<evidence type="ECO:0000256" key="3">
    <source>
        <dbReference type="ARBA" id="ARBA00008040"/>
    </source>
</evidence>
<dbReference type="InterPro" id="IPR007329">
    <property type="entry name" value="FMN-bd"/>
</dbReference>
<dbReference type="SUPFAM" id="SSF51905">
    <property type="entry name" value="FAD/NAD(P)-binding domain"/>
    <property type="match status" value="1"/>
</dbReference>
<dbReference type="Pfam" id="PF04205">
    <property type="entry name" value="FMN_bind"/>
    <property type="match status" value="1"/>
</dbReference>
<keyword evidence="6 8" id="KW-0560">Oxidoreductase</keyword>
<protein>
    <submittedName>
        <fullName evidence="8">Urocanate reductase</fullName>
        <ecNumber evidence="8">1.3.99.33</ecNumber>
    </submittedName>
</protein>
<dbReference type="GO" id="GO:0010181">
    <property type="term" value="F:FMN binding"/>
    <property type="evidence" value="ECO:0007669"/>
    <property type="project" value="InterPro"/>
</dbReference>
<dbReference type="Gene3D" id="3.90.1010.20">
    <property type="match status" value="1"/>
</dbReference>